<name>A0A559TKH9_9HYPH</name>
<sequence>MTAFRLVQYGENGVRRYPTCFLTRMRRLVTHRPERRYSNEKGLGGFGPRNLRPPKKSVGMQWE</sequence>
<gene>
    <name evidence="2" type="ORF">BCL32_0452</name>
</gene>
<dbReference type="Proteomes" id="UP000319824">
    <property type="component" value="Unassembled WGS sequence"/>
</dbReference>
<evidence type="ECO:0000313" key="3">
    <source>
        <dbReference type="Proteomes" id="UP000319824"/>
    </source>
</evidence>
<dbReference type="EMBL" id="VISO01000001">
    <property type="protein sequence ID" value="TVZ75066.1"/>
    <property type="molecule type" value="Genomic_DNA"/>
</dbReference>
<organism evidence="2 3">
    <name type="scientific">Rhizobium mongolense USDA 1844</name>
    <dbReference type="NCBI Taxonomy" id="1079460"/>
    <lineage>
        <taxon>Bacteria</taxon>
        <taxon>Pseudomonadati</taxon>
        <taxon>Pseudomonadota</taxon>
        <taxon>Alphaproteobacteria</taxon>
        <taxon>Hyphomicrobiales</taxon>
        <taxon>Rhizobiaceae</taxon>
        <taxon>Rhizobium/Agrobacterium group</taxon>
        <taxon>Rhizobium</taxon>
    </lineage>
</organism>
<evidence type="ECO:0000313" key="2">
    <source>
        <dbReference type="EMBL" id="TVZ75066.1"/>
    </source>
</evidence>
<feature type="region of interest" description="Disordered" evidence="1">
    <location>
        <begin position="33"/>
        <end position="63"/>
    </location>
</feature>
<reference evidence="2 3" key="1">
    <citation type="submission" date="2019-06" db="EMBL/GenBank/DDBJ databases">
        <title>Pac Bio to generate improved reference genome sequences for organisms with transposon mutant libraries (support for FEBA project).</title>
        <authorList>
            <person name="Blow M."/>
        </authorList>
    </citation>
    <scope>NUCLEOTIDE SEQUENCE [LARGE SCALE GENOMIC DNA]</scope>
    <source>
        <strain evidence="2 3">USDA 1844</strain>
    </source>
</reference>
<proteinExistence type="predicted"/>
<dbReference type="AlphaFoldDB" id="A0A559TKH9"/>
<accession>A0A559TKH9</accession>
<evidence type="ECO:0000256" key="1">
    <source>
        <dbReference type="SAM" id="MobiDB-lite"/>
    </source>
</evidence>
<protein>
    <submittedName>
        <fullName evidence="2">Uncharacterized protein</fullName>
    </submittedName>
</protein>
<comment type="caution">
    <text evidence="2">The sequence shown here is derived from an EMBL/GenBank/DDBJ whole genome shotgun (WGS) entry which is preliminary data.</text>
</comment>